<reference evidence="2 3" key="1">
    <citation type="submission" date="2018-08" db="EMBL/GenBank/DDBJ databases">
        <title>A genome reference for cultivated species of the human gut microbiota.</title>
        <authorList>
            <person name="Zou Y."/>
            <person name="Xue W."/>
            <person name="Luo G."/>
        </authorList>
    </citation>
    <scope>NUCLEOTIDE SEQUENCE [LARGE SCALE GENOMIC DNA]</scope>
    <source>
        <strain evidence="2 3">AM07-24</strain>
    </source>
</reference>
<feature type="transmembrane region" description="Helical" evidence="1">
    <location>
        <begin position="34"/>
        <end position="57"/>
    </location>
</feature>
<proteinExistence type="predicted"/>
<evidence type="ECO:0000256" key="1">
    <source>
        <dbReference type="SAM" id="Phobius"/>
    </source>
</evidence>
<dbReference type="AlphaFoldDB" id="A0A415E7I4"/>
<name>A0A415E7I4_9FIRM</name>
<comment type="caution">
    <text evidence="2">The sequence shown here is derived from an EMBL/GenBank/DDBJ whole genome shotgun (WGS) entry which is preliminary data.</text>
</comment>
<feature type="transmembrane region" description="Helical" evidence="1">
    <location>
        <begin position="7"/>
        <end position="28"/>
    </location>
</feature>
<keyword evidence="1" id="KW-0812">Transmembrane</keyword>
<evidence type="ECO:0000313" key="2">
    <source>
        <dbReference type="EMBL" id="RHJ89595.1"/>
    </source>
</evidence>
<sequence>MKKFLDILEYVIIGLIGILMIICVYNLTGSYTQMIIIRIAITMLHMLVVAAIIMYIATKESRKYK</sequence>
<dbReference type="Proteomes" id="UP000284841">
    <property type="component" value="Unassembled WGS sequence"/>
</dbReference>
<dbReference type="EMBL" id="QRMS01000001">
    <property type="protein sequence ID" value="RHJ89595.1"/>
    <property type="molecule type" value="Genomic_DNA"/>
</dbReference>
<organism evidence="2 3">
    <name type="scientific">Emergencia timonensis</name>
    <dbReference type="NCBI Taxonomy" id="1776384"/>
    <lineage>
        <taxon>Bacteria</taxon>
        <taxon>Bacillati</taxon>
        <taxon>Bacillota</taxon>
        <taxon>Clostridia</taxon>
        <taxon>Peptostreptococcales</taxon>
        <taxon>Anaerovoracaceae</taxon>
        <taxon>Emergencia</taxon>
    </lineage>
</organism>
<gene>
    <name evidence="2" type="ORF">DW099_03210</name>
</gene>
<keyword evidence="3" id="KW-1185">Reference proteome</keyword>
<keyword evidence="1" id="KW-1133">Transmembrane helix</keyword>
<keyword evidence="1" id="KW-0472">Membrane</keyword>
<evidence type="ECO:0000313" key="3">
    <source>
        <dbReference type="Proteomes" id="UP000284841"/>
    </source>
</evidence>
<protein>
    <submittedName>
        <fullName evidence="2">Uncharacterized protein</fullName>
    </submittedName>
</protein>
<accession>A0A415E7I4</accession>